<dbReference type="Pfam" id="PF14580">
    <property type="entry name" value="LRR_9"/>
    <property type="match status" value="1"/>
</dbReference>
<dbReference type="PANTHER" id="PTHR45973">
    <property type="entry name" value="PROTEIN PHOSPHATASE 1 REGULATORY SUBUNIT SDS22-RELATED"/>
    <property type="match status" value="1"/>
</dbReference>
<dbReference type="Gene3D" id="3.80.10.10">
    <property type="entry name" value="Ribonuclease Inhibitor"/>
    <property type="match status" value="2"/>
</dbReference>
<dbReference type="Proteomes" id="UP001211065">
    <property type="component" value="Unassembled WGS sequence"/>
</dbReference>
<feature type="compositionally biased region" description="Low complexity" evidence="6">
    <location>
        <begin position="11"/>
        <end position="24"/>
    </location>
</feature>
<evidence type="ECO:0000256" key="4">
    <source>
        <dbReference type="ARBA" id="ARBA00023069"/>
    </source>
</evidence>
<comment type="caution">
    <text evidence="7">The sequence shown here is derived from an EMBL/GenBank/DDBJ whole genome shotgun (WGS) entry which is preliminary data.</text>
</comment>
<feature type="compositionally biased region" description="Basic residues" evidence="6">
    <location>
        <begin position="1"/>
        <end position="10"/>
    </location>
</feature>
<name>A0AAD5Y1K2_9FUNG</name>
<accession>A0AAD5Y1K2</accession>
<dbReference type="EMBL" id="JADGJW010000167">
    <property type="protein sequence ID" value="KAJ3222612.1"/>
    <property type="molecule type" value="Genomic_DNA"/>
</dbReference>
<dbReference type="SUPFAM" id="SSF52075">
    <property type="entry name" value="Outer arm dynein light chain 1"/>
    <property type="match status" value="1"/>
</dbReference>
<dbReference type="PANTHER" id="PTHR45973:SF9">
    <property type="entry name" value="LEUCINE-RICH REPEAT-CONTAINING PROTEIN 46"/>
    <property type="match status" value="1"/>
</dbReference>
<organism evidence="7 8">
    <name type="scientific">Clydaea vesicula</name>
    <dbReference type="NCBI Taxonomy" id="447962"/>
    <lineage>
        <taxon>Eukaryota</taxon>
        <taxon>Fungi</taxon>
        <taxon>Fungi incertae sedis</taxon>
        <taxon>Chytridiomycota</taxon>
        <taxon>Chytridiomycota incertae sedis</taxon>
        <taxon>Chytridiomycetes</taxon>
        <taxon>Lobulomycetales</taxon>
        <taxon>Lobulomycetaceae</taxon>
        <taxon>Clydaea</taxon>
    </lineage>
</organism>
<evidence type="ECO:0000256" key="1">
    <source>
        <dbReference type="ARBA" id="ARBA00004138"/>
    </source>
</evidence>
<reference evidence="7" key="1">
    <citation type="submission" date="2020-05" db="EMBL/GenBank/DDBJ databases">
        <title>Phylogenomic resolution of chytrid fungi.</title>
        <authorList>
            <person name="Stajich J.E."/>
            <person name="Amses K."/>
            <person name="Simmons R."/>
            <person name="Seto K."/>
            <person name="Myers J."/>
            <person name="Bonds A."/>
            <person name="Quandt C.A."/>
            <person name="Barry K."/>
            <person name="Liu P."/>
            <person name="Grigoriev I."/>
            <person name="Longcore J.E."/>
            <person name="James T.Y."/>
        </authorList>
    </citation>
    <scope>NUCLEOTIDE SEQUENCE</scope>
    <source>
        <strain evidence="7">JEL0476</strain>
    </source>
</reference>
<dbReference type="AlphaFoldDB" id="A0AAD5Y1K2"/>
<evidence type="ECO:0000313" key="8">
    <source>
        <dbReference type="Proteomes" id="UP001211065"/>
    </source>
</evidence>
<evidence type="ECO:0000256" key="5">
    <source>
        <dbReference type="ARBA" id="ARBA00023273"/>
    </source>
</evidence>
<keyword evidence="5" id="KW-0966">Cell projection</keyword>
<evidence type="ECO:0000256" key="3">
    <source>
        <dbReference type="ARBA" id="ARBA00022737"/>
    </source>
</evidence>
<keyword evidence="3" id="KW-0677">Repeat</keyword>
<comment type="subcellular location">
    <subcellularLocation>
        <location evidence="1">Cell projection</location>
        <location evidence="1">Cilium</location>
    </subcellularLocation>
</comment>
<feature type="non-terminal residue" evidence="7">
    <location>
        <position position="1"/>
    </location>
</feature>
<keyword evidence="8" id="KW-1185">Reference proteome</keyword>
<dbReference type="SMART" id="SM00365">
    <property type="entry name" value="LRR_SD22"/>
    <property type="match status" value="4"/>
</dbReference>
<evidence type="ECO:0000256" key="6">
    <source>
        <dbReference type="SAM" id="MobiDB-lite"/>
    </source>
</evidence>
<keyword evidence="4" id="KW-0969">Cilium</keyword>
<sequence length="460" mass="53523">MSTKKEKRQSKSLSKELSTSTLESQPQTDTELKKNRSKRLFFFKQEEIQNICTNNGISEQAFLSKLNTISSLEMCHFNFPNIPQQISIFKNLKLLTIVAQDLSEVGKNLDELICLEKLWICETRISVMEGFNNLVNLKELYLYGNKITKIQNLENNVDLEILSLSDNQIKNIENLQTLVKLKIFQCGNNLISKIGHSFDKNVEIRELMLSGNLISNFREIIQLVHLPNLKSLSLSNPNFRENPISSLFNYQTHVILHLPQLKYLDTLEITEESRKMIGATVLKKIMYYNMRIKTIKRNESLLSNSLKIQYSALESQIEEDVQILINLSKRIQRRFDDYTISPINNFSTAFKTNLEDIKSRISVLLKFNQIKLQSLKKKKKKVFNQIENQGDSAIRKLLLELETGGNIRFEDEQNTDNWMGVCEDIIKSVINRSFNENPSSQILVHRISKIHNRHLKFQYE</sequence>
<keyword evidence="2" id="KW-0433">Leucine-rich repeat</keyword>
<gene>
    <name evidence="7" type="primary">LRRC9_1</name>
    <name evidence="7" type="ORF">HK099_002082</name>
</gene>
<dbReference type="InterPro" id="IPR001611">
    <property type="entry name" value="Leu-rich_rpt"/>
</dbReference>
<dbReference type="InterPro" id="IPR050576">
    <property type="entry name" value="Cilia_flagella_integrity"/>
</dbReference>
<protein>
    <submittedName>
        <fullName evidence="7">Leucine-rich repeat-containing protein 9</fullName>
    </submittedName>
</protein>
<evidence type="ECO:0000313" key="7">
    <source>
        <dbReference type="EMBL" id="KAJ3222612.1"/>
    </source>
</evidence>
<dbReference type="InterPro" id="IPR032675">
    <property type="entry name" value="LRR_dom_sf"/>
</dbReference>
<evidence type="ECO:0000256" key="2">
    <source>
        <dbReference type="ARBA" id="ARBA00022614"/>
    </source>
</evidence>
<proteinExistence type="predicted"/>
<feature type="region of interest" description="Disordered" evidence="6">
    <location>
        <begin position="1"/>
        <end position="31"/>
    </location>
</feature>
<dbReference type="PROSITE" id="PS51450">
    <property type="entry name" value="LRR"/>
    <property type="match status" value="2"/>
</dbReference>